<organism evidence="1 2">
    <name type="scientific">Paenibacillus cisolokensis</name>
    <dbReference type="NCBI Taxonomy" id="1658519"/>
    <lineage>
        <taxon>Bacteria</taxon>
        <taxon>Bacillati</taxon>
        <taxon>Bacillota</taxon>
        <taxon>Bacilli</taxon>
        <taxon>Bacillales</taxon>
        <taxon>Paenibacillaceae</taxon>
        <taxon>Paenibacillus</taxon>
    </lineage>
</organism>
<reference evidence="1 2" key="1">
    <citation type="submission" date="2021-04" db="EMBL/GenBank/DDBJ databases">
        <title>Draft genome sequence of Paenibacillus cisolokensis, LC2-13A.</title>
        <authorList>
            <person name="Uke A."/>
            <person name="Chhe C."/>
            <person name="Baramee S."/>
            <person name="Kosugi A."/>
        </authorList>
    </citation>
    <scope>NUCLEOTIDE SEQUENCE [LARGE SCALE GENOMIC DNA]</scope>
    <source>
        <strain evidence="1 2">LC2-13A</strain>
    </source>
</reference>
<comment type="caution">
    <text evidence="1">The sequence shown here is derived from an EMBL/GenBank/DDBJ whole genome shotgun (WGS) entry which is preliminary data.</text>
</comment>
<dbReference type="CDD" id="cd00229">
    <property type="entry name" value="SGNH_hydrolase"/>
    <property type="match status" value="1"/>
</dbReference>
<accession>A0ABQ4N0B6</accession>
<name>A0ABQ4N0B6_9BACL</name>
<evidence type="ECO:0000313" key="2">
    <source>
        <dbReference type="Proteomes" id="UP000680304"/>
    </source>
</evidence>
<proteinExistence type="predicted"/>
<dbReference type="Gene3D" id="3.40.50.1110">
    <property type="entry name" value="SGNH hydrolase"/>
    <property type="match status" value="1"/>
</dbReference>
<dbReference type="InterPro" id="IPR001087">
    <property type="entry name" value="GDSL"/>
</dbReference>
<dbReference type="SUPFAM" id="SSF52266">
    <property type="entry name" value="SGNH hydrolase"/>
    <property type="match status" value="1"/>
</dbReference>
<gene>
    <name evidence="1" type="ORF">PACILC2_01810</name>
</gene>
<dbReference type="InterPro" id="IPR036514">
    <property type="entry name" value="SGNH_hydro_sf"/>
</dbReference>
<evidence type="ECO:0008006" key="3">
    <source>
        <dbReference type="Google" id="ProtNLM"/>
    </source>
</evidence>
<dbReference type="EMBL" id="BOVJ01000006">
    <property type="protein sequence ID" value="GIQ61613.1"/>
    <property type="molecule type" value="Genomic_DNA"/>
</dbReference>
<dbReference type="Proteomes" id="UP000680304">
    <property type="component" value="Unassembled WGS sequence"/>
</dbReference>
<sequence length="217" mass="24954">MVAFWGKDMPELRDRLESGFPGHAFELFNFGVSGTRSEYGIYRVTHEYPDPFGSGSHPCLSAVSPDIVIVESFAYNHRLDGMHRIGHYKQTLGRLVDVIKETTPAKLLFMVTIPPDKETFLENAPVYREVALDLRQEWGEYSEKYLLAAIDFAKERQIPLINVFERVRGLVASGTPLQWFIDQNDHIHPSRYAYDWIAREIVDALKKYQVIGDQFEG</sequence>
<keyword evidence="2" id="KW-1185">Reference proteome</keyword>
<dbReference type="Pfam" id="PF00657">
    <property type="entry name" value="Lipase_GDSL"/>
    <property type="match status" value="1"/>
</dbReference>
<evidence type="ECO:0000313" key="1">
    <source>
        <dbReference type="EMBL" id="GIQ61613.1"/>
    </source>
</evidence>
<protein>
    <recommendedName>
        <fullName evidence="3">SGNH hydrolase-type esterase domain-containing protein</fullName>
    </recommendedName>
</protein>